<dbReference type="EMBL" id="JRES01001582">
    <property type="protein sequence ID" value="KNC21778.1"/>
    <property type="molecule type" value="Genomic_DNA"/>
</dbReference>
<keyword evidence="1" id="KW-0732">Signal</keyword>
<dbReference type="OMA" id="WSPPTLM"/>
<dbReference type="PANTHER" id="PTHR21398">
    <property type="entry name" value="AGAP007094-PA"/>
    <property type="match status" value="1"/>
</dbReference>
<dbReference type="SMART" id="SM00718">
    <property type="entry name" value="DM4_12"/>
    <property type="match status" value="1"/>
</dbReference>
<dbReference type="OrthoDB" id="8185446at2759"/>
<keyword evidence="3" id="KW-1185">Reference proteome</keyword>
<comment type="caution">
    <text evidence="2">The sequence shown here is derived from an EMBL/GenBank/DDBJ whole genome shotgun (WGS) entry which is preliminary data.</text>
</comment>
<evidence type="ECO:0000313" key="2">
    <source>
        <dbReference type="EMBL" id="KNC21778.1"/>
    </source>
</evidence>
<proteinExistence type="predicted"/>
<protein>
    <submittedName>
        <fullName evidence="2">Uncharacterized protein</fullName>
    </submittedName>
</protein>
<dbReference type="AlphaFoldDB" id="A0A0L0BP73"/>
<name>A0A0L0BP73_LUCCU</name>
<dbReference type="Pfam" id="PF07841">
    <property type="entry name" value="DM4_12"/>
    <property type="match status" value="1"/>
</dbReference>
<dbReference type="Proteomes" id="UP000037069">
    <property type="component" value="Unassembled WGS sequence"/>
</dbReference>
<dbReference type="InterPro" id="IPR006631">
    <property type="entry name" value="DM4_12"/>
</dbReference>
<sequence length="434" mass="48415">MKLLRVLELLSATLPLVFLLNLSSSNKVAALTKEDTMKYVNDIDFYNASSAHVGGCGVTLDLDENSSGVTNSTTRVLNNMNGTAHSRGKRFIAFPVGSSFSTAVCLTTGVVGNPDYRYLSMGLNWGIAYELPNTTWVLQHANGFGPKHKEKVASPQIKRRHRRDLYGKLETLINGTYTTTTQLITVMATADMMTNTRTSSNMAKTVMSNVSYPSSLSSTSATSSLSPILLSSSSTSPSLLLQKQQRLLSRPKRYLSFPEGSSFSVAVCFTVGIIGNPRYNYMSFGLNWGVAYDLPNTTWILNHLHGFAKRPIPVAVWHRRSKRSLYKEIENVVNNMGYNGRDCILRALCESRQYFQKTKMGMIGEMLRVIFSLPKQRLFTRELSENPDIGLYDGAYRKARSISDCSEQYDCDFSLLELAFGKYSTPPIGYYTKH</sequence>
<feature type="chain" id="PRO_5005534853" evidence="1">
    <location>
        <begin position="31"/>
        <end position="434"/>
    </location>
</feature>
<evidence type="ECO:0000256" key="1">
    <source>
        <dbReference type="SAM" id="SignalP"/>
    </source>
</evidence>
<evidence type="ECO:0000313" key="3">
    <source>
        <dbReference type="Proteomes" id="UP000037069"/>
    </source>
</evidence>
<organism evidence="2 3">
    <name type="scientific">Lucilia cuprina</name>
    <name type="common">Green bottle fly</name>
    <name type="synonym">Australian sheep blowfly</name>
    <dbReference type="NCBI Taxonomy" id="7375"/>
    <lineage>
        <taxon>Eukaryota</taxon>
        <taxon>Metazoa</taxon>
        <taxon>Ecdysozoa</taxon>
        <taxon>Arthropoda</taxon>
        <taxon>Hexapoda</taxon>
        <taxon>Insecta</taxon>
        <taxon>Pterygota</taxon>
        <taxon>Neoptera</taxon>
        <taxon>Endopterygota</taxon>
        <taxon>Diptera</taxon>
        <taxon>Brachycera</taxon>
        <taxon>Muscomorpha</taxon>
        <taxon>Oestroidea</taxon>
        <taxon>Calliphoridae</taxon>
        <taxon>Luciliinae</taxon>
        <taxon>Lucilia</taxon>
    </lineage>
</organism>
<gene>
    <name evidence="2" type="ORF">FF38_03980</name>
</gene>
<dbReference type="PANTHER" id="PTHR21398:SF7">
    <property type="entry name" value="LP19941P"/>
    <property type="match status" value="1"/>
</dbReference>
<accession>A0A0L0BP73</accession>
<feature type="signal peptide" evidence="1">
    <location>
        <begin position="1"/>
        <end position="30"/>
    </location>
</feature>
<reference evidence="2 3" key="1">
    <citation type="journal article" date="2015" name="Nat. Commun.">
        <title>Lucilia cuprina genome unlocks parasitic fly biology to underpin future interventions.</title>
        <authorList>
            <person name="Anstead C.A."/>
            <person name="Korhonen P.K."/>
            <person name="Young N.D."/>
            <person name="Hall R.S."/>
            <person name="Jex A.R."/>
            <person name="Murali S.C."/>
            <person name="Hughes D.S."/>
            <person name="Lee S.F."/>
            <person name="Perry T."/>
            <person name="Stroehlein A.J."/>
            <person name="Ansell B.R."/>
            <person name="Breugelmans B."/>
            <person name="Hofmann A."/>
            <person name="Qu J."/>
            <person name="Dugan S."/>
            <person name="Lee S.L."/>
            <person name="Chao H."/>
            <person name="Dinh H."/>
            <person name="Han Y."/>
            <person name="Doddapaneni H.V."/>
            <person name="Worley K.C."/>
            <person name="Muzny D.M."/>
            <person name="Ioannidis P."/>
            <person name="Waterhouse R.M."/>
            <person name="Zdobnov E.M."/>
            <person name="James P.J."/>
            <person name="Bagnall N.H."/>
            <person name="Kotze A.C."/>
            <person name="Gibbs R.A."/>
            <person name="Richards S."/>
            <person name="Batterham P."/>
            <person name="Gasser R.B."/>
        </authorList>
    </citation>
    <scope>NUCLEOTIDE SEQUENCE [LARGE SCALE GENOMIC DNA]</scope>
    <source>
        <strain evidence="2 3">LS</strain>
        <tissue evidence="2">Full body</tissue>
    </source>
</reference>